<dbReference type="HOGENOM" id="CLU_031995_0_2_1"/>
<evidence type="ECO:0000313" key="11">
    <source>
        <dbReference type="Proteomes" id="UP000000598"/>
    </source>
</evidence>
<evidence type="ECO:0000256" key="2">
    <source>
        <dbReference type="ARBA" id="ARBA00009557"/>
    </source>
</evidence>
<dbReference type="KEGG" id="kla:KLLA0_C15719g"/>
<dbReference type="GO" id="GO:0051015">
    <property type="term" value="F:actin filament binding"/>
    <property type="evidence" value="ECO:0007669"/>
    <property type="project" value="TreeGrafter"/>
</dbReference>
<comment type="subunit">
    <text evidence="7">Interacts with G-actin; ADP-actin form.</text>
</comment>
<feature type="domain" description="ADF-H" evidence="9">
    <location>
        <begin position="1"/>
        <end position="128"/>
    </location>
</feature>
<dbReference type="Proteomes" id="UP000000598">
    <property type="component" value="Chromosome C"/>
</dbReference>
<feature type="domain" description="ADF-H" evidence="9">
    <location>
        <begin position="158"/>
        <end position="293"/>
    </location>
</feature>
<keyword evidence="11" id="KW-1185">Reference proteome</keyword>
<dbReference type="STRING" id="284590.Q6CT37"/>
<gene>
    <name evidence="10" type="ORF">KLLA0_C15719g</name>
</gene>
<dbReference type="FunCoup" id="Q6CT37">
    <property type="interactions" value="414"/>
</dbReference>
<name>Q6CT37_KLULA</name>
<dbReference type="GO" id="GO:0030042">
    <property type="term" value="P:actin filament depolymerization"/>
    <property type="evidence" value="ECO:0007669"/>
    <property type="project" value="TreeGrafter"/>
</dbReference>
<comment type="similarity">
    <text evidence="2">Belongs to the actin-binding proteins ADF family. Twinfilin subfamily.</text>
</comment>
<evidence type="ECO:0000259" key="9">
    <source>
        <dbReference type="PROSITE" id="PS51263"/>
    </source>
</evidence>
<evidence type="ECO:0000256" key="5">
    <source>
        <dbReference type="ARBA" id="ARBA00023203"/>
    </source>
</evidence>
<dbReference type="AlphaFoldDB" id="Q6CT37"/>
<accession>Q6CT37</accession>
<dbReference type="GO" id="GO:0005737">
    <property type="term" value="C:cytoplasm"/>
    <property type="evidence" value="ECO:0007669"/>
    <property type="project" value="TreeGrafter"/>
</dbReference>
<dbReference type="GO" id="GO:0003785">
    <property type="term" value="F:actin monomer binding"/>
    <property type="evidence" value="ECO:0007669"/>
    <property type="project" value="TreeGrafter"/>
</dbReference>
<sequence>MSNQSGIIADQEVLNAIAELPTRYASVVAKIEQTDEPVIKLHDTFHDLDALREFIDGNEDTPYYIIIHDDPKSIFIAYTPDYAPIRSKMLYASSKIAFQRQIGANNLKSFMFTEPGDIDEKSWTDSTAREELMTESELEKLQIDAQQHTMRNSGAVKLVSAHNSTANTLGFKVVDTGNIKPLLEKYNLLVFKIDLGTEEIKIKNKINTSYSAEIIERISSDSPSYCIFHKSGNYYFILTCPSGSAIKERMVYAANKRAFLISLKDSDDIEIKRTFEIGDSDELDLSEFNDESAEVNTQSAAKPKFNKPKAPSRRR</sequence>
<dbReference type="InParanoid" id="Q6CT37"/>
<keyword evidence="3" id="KW-0963">Cytoplasm</keyword>
<dbReference type="InterPro" id="IPR028458">
    <property type="entry name" value="Twinfilin"/>
</dbReference>
<feature type="region of interest" description="Disordered" evidence="8">
    <location>
        <begin position="292"/>
        <end position="315"/>
    </location>
</feature>
<evidence type="ECO:0000313" key="10">
    <source>
        <dbReference type="EMBL" id="CAH01753.1"/>
    </source>
</evidence>
<keyword evidence="4" id="KW-0677">Repeat</keyword>
<protein>
    <submittedName>
        <fullName evidence="10">KLLA0C15719p</fullName>
    </submittedName>
</protein>
<keyword evidence="5" id="KW-0009">Actin-binding</keyword>
<proteinExistence type="inferred from homology"/>
<evidence type="ECO:0000256" key="4">
    <source>
        <dbReference type="ARBA" id="ARBA00022737"/>
    </source>
</evidence>
<dbReference type="eggNOG" id="KOG1747">
    <property type="taxonomic scope" value="Eukaryota"/>
</dbReference>
<dbReference type="CDD" id="cd11284">
    <property type="entry name" value="ADF_Twf-C_like"/>
    <property type="match status" value="1"/>
</dbReference>
<dbReference type="SMART" id="SM00102">
    <property type="entry name" value="ADF"/>
    <property type="match status" value="2"/>
</dbReference>
<dbReference type="GO" id="GO:0051016">
    <property type="term" value="P:barbed-end actin filament capping"/>
    <property type="evidence" value="ECO:0007669"/>
    <property type="project" value="TreeGrafter"/>
</dbReference>
<dbReference type="EMBL" id="CR382123">
    <property type="protein sequence ID" value="CAH01753.1"/>
    <property type="molecule type" value="Genomic_DNA"/>
</dbReference>
<reference evidence="10 11" key="1">
    <citation type="journal article" date="2004" name="Nature">
        <title>Genome evolution in yeasts.</title>
        <authorList>
            <consortium name="Genolevures"/>
            <person name="Dujon B."/>
            <person name="Sherman D."/>
            <person name="Fischer G."/>
            <person name="Durrens P."/>
            <person name="Casaregola S."/>
            <person name="Lafontaine I."/>
            <person name="de Montigny J."/>
            <person name="Marck C."/>
            <person name="Neuveglise C."/>
            <person name="Talla E."/>
            <person name="Goffard N."/>
            <person name="Frangeul L."/>
            <person name="Aigle M."/>
            <person name="Anthouard V."/>
            <person name="Babour A."/>
            <person name="Barbe V."/>
            <person name="Barnay S."/>
            <person name="Blanchin S."/>
            <person name="Beckerich J.M."/>
            <person name="Beyne E."/>
            <person name="Bleykasten C."/>
            <person name="Boisrame A."/>
            <person name="Boyer J."/>
            <person name="Cattolico L."/>
            <person name="Confanioleri F."/>
            <person name="de Daruvar A."/>
            <person name="Despons L."/>
            <person name="Fabre E."/>
            <person name="Fairhead C."/>
            <person name="Ferry-Dumazet H."/>
            <person name="Groppi A."/>
            <person name="Hantraye F."/>
            <person name="Hennequin C."/>
            <person name="Jauniaux N."/>
            <person name="Joyet P."/>
            <person name="Kachouri R."/>
            <person name="Kerrest A."/>
            <person name="Koszul R."/>
            <person name="Lemaire M."/>
            <person name="Lesur I."/>
            <person name="Ma L."/>
            <person name="Muller H."/>
            <person name="Nicaud J.M."/>
            <person name="Nikolski M."/>
            <person name="Oztas S."/>
            <person name="Ozier-Kalogeropoulos O."/>
            <person name="Pellenz S."/>
            <person name="Potier S."/>
            <person name="Richard G.F."/>
            <person name="Straub M.L."/>
            <person name="Suleau A."/>
            <person name="Swennene D."/>
            <person name="Tekaia F."/>
            <person name="Wesolowski-Louvel M."/>
            <person name="Westhof E."/>
            <person name="Wirth B."/>
            <person name="Zeniou-Meyer M."/>
            <person name="Zivanovic I."/>
            <person name="Bolotin-Fukuhara M."/>
            <person name="Thierry A."/>
            <person name="Bouchier C."/>
            <person name="Caudron B."/>
            <person name="Scarpelli C."/>
            <person name="Gaillardin C."/>
            <person name="Weissenbach J."/>
            <person name="Wincker P."/>
            <person name="Souciet J.L."/>
        </authorList>
    </citation>
    <scope>NUCLEOTIDE SEQUENCE [LARGE SCALE GENOMIC DNA]</scope>
    <source>
        <strain evidence="11">ATCC 8585 / CBS 2359 / DSM 70799 / NBRC 1267 / NRRL Y-1140 / WM37</strain>
    </source>
</reference>
<evidence type="ECO:0000256" key="3">
    <source>
        <dbReference type="ARBA" id="ARBA00022490"/>
    </source>
</evidence>
<dbReference type="InterPro" id="IPR029006">
    <property type="entry name" value="ADF-H/Gelsolin-like_dom_sf"/>
</dbReference>
<evidence type="ECO:0000256" key="1">
    <source>
        <dbReference type="ARBA" id="ARBA00004245"/>
    </source>
</evidence>
<dbReference type="PaxDb" id="284590-Q6CT37"/>
<dbReference type="OMA" id="YLFKHTH"/>
<dbReference type="Gene3D" id="3.40.20.10">
    <property type="entry name" value="Severin"/>
    <property type="match status" value="2"/>
</dbReference>
<comment type="subcellular location">
    <subcellularLocation>
        <location evidence="1">Cytoplasm</location>
        <location evidence="1">Cytoskeleton</location>
    </subcellularLocation>
</comment>
<evidence type="ECO:0000256" key="8">
    <source>
        <dbReference type="SAM" id="MobiDB-lite"/>
    </source>
</evidence>
<evidence type="ECO:0000256" key="7">
    <source>
        <dbReference type="ARBA" id="ARBA00038532"/>
    </source>
</evidence>
<dbReference type="InterPro" id="IPR002108">
    <property type="entry name" value="ADF-H"/>
</dbReference>
<dbReference type="PANTHER" id="PTHR13759:SF1">
    <property type="entry name" value="TWINFILIN"/>
    <property type="match status" value="1"/>
</dbReference>
<dbReference type="GO" id="GO:0005884">
    <property type="term" value="C:actin filament"/>
    <property type="evidence" value="ECO:0007669"/>
    <property type="project" value="TreeGrafter"/>
</dbReference>
<dbReference type="Pfam" id="PF00241">
    <property type="entry name" value="Cofilin_ADF"/>
    <property type="match status" value="2"/>
</dbReference>
<keyword evidence="6" id="KW-0206">Cytoskeleton</keyword>
<feature type="compositionally biased region" description="Basic residues" evidence="8">
    <location>
        <begin position="304"/>
        <end position="315"/>
    </location>
</feature>
<dbReference type="PROSITE" id="PS51263">
    <property type="entry name" value="ADF_H"/>
    <property type="match status" value="2"/>
</dbReference>
<organism evidence="10 11">
    <name type="scientific">Kluyveromyces lactis (strain ATCC 8585 / CBS 2359 / DSM 70799 / NBRC 1267 / NRRL Y-1140 / WM37)</name>
    <name type="common">Yeast</name>
    <name type="synonym">Candida sphaerica</name>
    <dbReference type="NCBI Taxonomy" id="284590"/>
    <lineage>
        <taxon>Eukaryota</taxon>
        <taxon>Fungi</taxon>
        <taxon>Dikarya</taxon>
        <taxon>Ascomycota</taxon>
        <taxon>Saccharomycotina</taxon>
        <taxon>Saccharomycetes</taxon>
        <taxon>Saccharomycetales</taxon>
        <taxon>Saccharomycetaceae</taxon>
        <taxon>Kluyveromyces</taxon>
    </lineage>
</organism>
<dbReference type="SUPFAM" id="SSF55753">
    <property type="entry name" value="Actin depolymerizing proteins"/>
    <property type="match status" value="2"/>
</dbReference>
<dbReference type="PANTHER" id="PTHR13759">
    <property type="entry name" value="TWINFILIN"/>
    <property type="match status" value="1"/>
</dbReference>
<evidence type="ECO:0000256" key="6">
    <source>
        <dbReference type="ARBA" id="ARBA00023212"/>
    </source>
</evidence>